<name>A0AAW1CSL4_9HEMI</name>
<gene>
    <name evidence="10" type="ORF">O3M35_012143</name>
</gene>
<evidence type="ECO:0000256" key="1">
    <source>
        <dbReference type="ARBA" id="ARBA00004473"/>
    </source>
</evidence>
<evidence type="ECO:0000256" key="4">
    <source>
        <dbReference type="ARBA" id="ARBA00022989"/>
    </source>
</evidence>
<keyword evidence="5 8" id="KW-0472">Membrane</keyword>
<dbReference type="Proteomes" id="UP001461498">
    <property type="component" value="Unassembled WGS sequence"/>
</dbReference>
<dbReference type="PANTHER" id="PTHR28646">
    <property type="entry name" value="TRANSMEMBRANE PROTEIN 201"/>
    <property type="match status" value="1"/>
</dbReference>
<evidence type="ECO:0000256" key="5">
    <source>
        <dbReference type="ARBA" id="ARBA00023136"/>
    </source>
</evidence>
<dbReference type="Pfam" id="PF09779">
    <property type="entry name" value="Ima1_N"/>
    <property type="match status" value="1"/>
</dbReference>
<comment type="caution">
    <text evidence="10">The sequence shown here is derived from an EMBL/GenBank/DDBJ whole genome shotgun (WGS) entry which is preliminary data.</text>
</comment>
<dbReference type="InterPro" id="IPR040041">
    <property type="entry name" value="TMEM201"/>
</dbReference>
<evidence type="ECO:0000256" key="7">
    <source>
        <dbReference type="SAM" id="MobiDB-lite"/>
    </source>
</evidence>
<feature type="transmembrane region" description="Helical" evidence="8">
    <location>
        <begin position="229"/>
        <end position="248"/>
    </location>
</feature>
<protein>
    <recommendedName>
        <fullName evidence="9">Ima1 N-terminal domain-containing protein</fullName>
    </recommendedName>
</protein>
<evidence type="ECO:0000313" key="10">
    <source>
        <dbReference type="EMBL" id="KAK9501416.1"/>
    </source>
</evidence>
<evidence type="ECO:0000259" key="9">
    <source>
        <dbReference type="Pfam" id="PF09779"/>
    </source>
</evidence>
<proteinExistence type="inferred from homology"/>
<evidence type="ECO:0000256" key="6">
    <source>
        <dbReference type="ARBA" id="ARBA00023242"/>
    </source>
</evidence>
<feature type="region of interest" description="Disordered" evidence="7">
    <location>
        <begin position="514"/>
        <end position="535"/>
    </location>
</feature>
<dbReference type="PANTHER" id="PTHR28646:SF1">
    <property type="entry name" value="TRANSMEMBRANE PROTEIN 201"/>
    <property type="match status" value="1"/>
</dbReference>
<dbReference type="AlphaFoldDB" id="A0AAW1CSL4"/>
<evidence type="ECO:0000256" key="8">
    <source>
        <dbReference type="SAM" id="Phobius"/>
    </source>
</evidence>
<keyword evidence="3 8" id="KW-0812">Transmembrane</keyword>
<feature type="transmembrane region" description="Helical" evidence="8">
    <location>
        <begin position="6"/>
        <end position="27"/>
    </location>
</feature>
<feature type="domain" description="Ima1 N-terminal" evidence="9">
    <location>
        <begin position="35"/>
        <end position="152"/>
    </location>
</feature>
<dbReference type="EMBL" id="JAPXFL010000009">
    <property type="protein sequence ID" value="KAK9501416.1"/>
    <property type="molecule type" value="Genomic_DNA"/>
</dbReference>
<organism evidence="10 11">
    <name type="scientific">Rhynocoris fuscipes</name>
    <dbReference type="NCBI Taxonomy" id="488301"/>
    <lineage>
        <taxon>Eukaryota</taxon>
        <taxon>Metazoa</taxon>
        <taxon>Ecdysozoa</taxon>
        <taxon>Arthropoda</taxon>
        <taxon>Hexapoda</taxon>
        <taxon>Insecta</taxon>
        <taxon>Pterygota</taxon>
        <taxon>Neoptera</taxon>
        <taxon>Paraneoptera</taxon>
        <taxon>Hemiptera</taxon>
        <taxon>Heteroptera</taxon>
        <taxon>Panheteroptera</taxon>
        <taxon>Cimicomorpha</taxon>
        <taxon>Reduviidae</taxon>
        <taxon>Harpactorinae</taxon>
        <taxon>Harpactorini</taxon>
        <taxon>Rhynocoris</taxon>
    </lineage>
</organism>
<evidence type="ECO:0000256" key="3">
    <source>
        <dbReference type="ARBA" id="ARBA00022692"/>
    </source>
</evidence>
<dbReference type="GO" id="GO:0051015">
    <property type="term" value="F:actin filament binding"/>
    <property type="evidence" value="ECO:0007669"/>
    <property type="project" value="TreeGrafter"/>
</dbReference>
<sequence length="575" mass="65349">MDGILICLAFSAFTILLIFIRDCILWIRNKIPKRVQCWFCHSKTTVQYSISNSWYCSNCDQYNGFTKSGDYNKVVDNQYDEKLNYSVTSIGRTSDAWKSTNRLCEKCNHNQELKVQQLASFVPLNENNYEIEIEHYRAQLEKCYKLCPNCEALLSKIFVNERNTFSIPRRLATSLIIKPEVTGFGRFILYMNLFLSLILSISAYTKLEGVPAIISEFIDNYDCNTVLKYMKPAYLFILGSICNILGWVNTRSSGLLLNALSWLIVLTLRVFAHNYKHYIIALQALSGIISCAVSVICLTSKRRTFKESFPNKIFDGKKFNNHQTSFVQSSYSTESLPKVNLNEDDDLNLNISQFSNKTYKINKDCSTSPYKTPTSSARVIKPSKNWSEAINTGIRGLNLGNNITNNLSSSSFSRNLSQKRTENNLSSSNEGVWWVNGLKNRKLPQKNLSQTNIRPPSTSSSGYSEIAEDLVDDCASCTGNSPVCRHHCHLSPSQVEVTCYYAAAYFQRLLSPTPSPQQSQIYQRTSSTPNTSLQQTQPLPIYDPFSYIYSLPIIALIVSNVALLWTVYYQQHIKV</sequence>
<keyword evidence="6" id="KW-0539">Nucleus</keyword>
<dbReference type="InterPro" id="IPR018617">
    <property type="entry name" value="Ima1_N"/>
</dbReference>
<dbReference type="GO" id="GO:0005521">
    <property type="term" value="F:lamin binding"/>
    <property type="evidence" value="ECO:0007669"/>
    <property type="project" value="TreeGrafter"/>
</dbReference>
<dbReference type="GO" id="GO:0030473">
    <property type="term" value="P:nuclear migration along microtubule"/>
    <property type="evidence" value="ECO:0007669"/>
    <property type="project" value="TreeGrafter"/>
</dbReference>
<evidence type="ECO:0000256" key="2">
    <source>
        <dbReference type="ARBA" id="ARBA00007600"/>
    </source>
</evidence>
<dbReference type="GO" id="GO:0005637">
    <property type="term" value="C:nuclear inner membrane"/>
    <property type="evidence" value="ECO:0007669"/>
    <property type="project" value="UniProtKB-SubCell"/>
</dbReference>
<keyword evidence="4 8" id="KW-1133">Transmembrane helix</keyword>
<accession>A0AAW1CSL4</accession>
<reference evidence="10 11" key="1">
    <citation type="submission" date="2022-12" db="EMBL/GenBank/DDBJ databases">
        <title>Chromosome-level genome assembly of true bugs.</title>
        <authorList>
            <person name="Ma L."/>
            <person name="Li H."/>
        </authorList>
    </citation>
    <scope>NUCLEOTIDE SEQUENCE [LARGE SCALE GENOMIC DNA]</scope>
    <source>
        <strain evidence="10">Lab_2022b</strain>
    </source>
</reference>
<comment type="subcellular location">
    <subcellularLocation>
        <location evidence="1">Nucleus inner membrane</location>
        <topology evidence="1">Multi-pass membrane protein</topology>
    </subcellularLocation>
</comment>
<feature type="transmembrane region" description="Helical" evidence="8">
    <location>
        <begin position="547"/>
        <end position="568"/>
    </location>
</feature>
<comment type="similarity">
    <text evidence="2">Belongs to the TMEM201 family.</text>
</comment>
<feature type="transmembrane region" description="Helical" evidence="8">
    <location>
        <begin position="255"/>
        <end position="272"/>
    </location>
</feature>
<feature type="transmembrane region" description="Helical" evidence="8">
    <location>
        <begin position="187"/>
        <end position="205"/>
    </location>
</feature>
<keyword evidence="11" id="KW-1185">Reference proteome</keyword>
<feature type="transmembrane region" description="Helical" evidence="8">
    <location>
        <begin position="278"/>
        <end position="298"/>
    </location>
</feature>
<evidence type="ECO:0000313" key="11">
    <source>
        <dbReference type="Proteomes" id="UP001461498"/>
    </source>
</evidence>